<accession>A0A9P7RTY4</accession>
<sequence>MPTAMSTPTATMTVSKKSLLKTLRLSYNSAAKAFLNRNIKLTHSLIQSTFDTLNNGFSHSCTDALHILRKWDILRITLETTVYSAPPPNVDFPDELRQMSLKIPSTLVQDMYRRSLKSFSSETTSPSAVLLPVQVISTLVYSSLKLDAAQVGREIIEEWLARRNNTLAYFPTSTDGDGYEKVLELYCLHLLPKLEDWEYAAQFLEYESELGAETRTSLQNSLRTQHVQAVSSRLPPPVSSQLSTSSVPSRTQSPTPSSSSSSSSLSTTSTHTVTPPTPRPYRGLPQQPSMTSLASSVSSGSSEGTVTPNGNGHIPNGGTVSINGNGYAHHHRIDKGKQSSRPGTSGNGSLLNHTNASTSSSPPARIQSHHPLNPHSPNPLSLPRSHVNRVGGGNGRMSTYALIKASLEPYWSRLANMGGSRISALIFMVVLPVVSLVLRWRTRRRLSAGSMTIANNADVVRRKLRNVNASDNQVKAVAMMLVKMWWAFLRSILDTVRMGVSGLV</sequence>
<dbReference type="RefSeq" id="XP_043005805.1">
    <property type="nucleotide sequence ID" value="XM_043156021.1"/>
</dbReference>
<keyword evidence="2" id="KW-0472">Membrane</keyword>
<feature type="compositionally biased region" description="Low complexity" evidence="1">
    <location>
        <begin position="239"/>
        <end position="274"/>
    </location>
</feature>
<gene>
    <name evidence="3" type="ORF">E1B28_011029</name>
</gene>
<keyword evidence="2" id="KW-0812">Transmembrane</keyword>
<dbReference type="GeneID" id="66080104"/>
<organism evidence="3 4">
    <name type="scientific">Marasmius oreades</name>
    <name type="common">fairy-ring Marasmius</name>
    <dbReference type="NCBI Taxonomy" id="181124"/>
    <lineage>
        <taxon>Eukaryota</taxon>
        <taxon>Fungi</taxon>
        <taxon>Dikarya</taxon>
        <taxon>Basidiomycota</taxon>
        <taxon>Agaricomycotina</taxon>
        <taxon>Agaricomycetes</taxon>
        <taxon>Agaricomycetidae</taxon>
        <taxon>Agaricales</taxon>
        <taxon>Marasmiineae</taxon>
        <taxon>Marasmiaceae</taxon>
        <taxon>Marasmius</taxon>
    </lineage>
</organism>
<evidence type="ECO:0000313" key="4">
    <source>
        <dbReference type="Proteomes" id="UP001049176"/>
    </source>
</evidence>
<feature type="compositionally biased region" description="Polar residues" evidence="1">
    <location>
        <begin position="339"/>
        <end position="362"/>
    </location>
</feature>
<dbReference type="KEGG" id="more:E1B28_011029"/>
<feature type="compositionally biased region" description="Low complexity" evidence="1">
    <location>
        <begin position="369"/>
        <end position="383"/>
    </location>
</feature>
<keyword evidence="4" id="KW-1185">Reference proteome</keyword>
<dbReference type="OrthoDB" id="3981028at2759"/>
<evidence type="ECO:0000256" key="2">
    <source>
        <dbReference type="SAM" id="Phobius"/>
    </source>
</evidence>
<feature type="compositionally biased region" description="Low complexity" evidence="1">
    <location>
        <begin position="289"/>
        <end position="302"/>
    </location>
</feature>
<comment type="caution">
    <text evidence="3">The sequence shown here is derived from an EMBL/GenBank/DDBJ whole genome shotgun (WGS) entry which is preliminary data.</text>
</comment>
<dbReference type="EMBL" id="CM032187">
    <property type="protein sequence ID" value="KAG7089335.1"/>
    <property type="molecule type" value="Genomic_DNA"/>
</dbReference>
<dbReference type="Proteomes" id="UP001049176">
    <property type="component" value="Chromosome 7"/>
</dbReference>
<proteinExistence type="predicted"/>
<keyword evidence="2" id="KW-1133">Transmembrane helix</keyword>
<feature type="region of interest" description="Disordered" evidence="1">
    <location>
        <begin position="223"/>
        <end position="391"/>
    </location>
</feature>
<feature type="transmembrane region" description="Helical" evidence="2">
    <location>
        <begin position="422"/>
        <end position="440"/>
    </location>
</feature>
<dbReference type="AlphaFoldDB" id="A0A9P7RTY4"/>
<name>A0A9P7RTY4_9AGAR</name>
<reference evidence="3" key="1">
    <citation type="journal article" date="2021" name="Genome Biol. Evol.">
        <title>The assembled and annotated genome of the fairy-ring fungus Marasmius oreades.</title>
        <authorList>
            <person name="Hiltunen M."/>
            <person name="Ament-Velasquez S.L."/>
            <person name="Johannesson H."/>
        </authorList>
    </citation>
    <scope>NUCLEOTIDE SEQUENCE</scope>
    <source>
        <strain evidence="3">03SP1</strain>
    </source>
</reference>
<evidence type="ECO:0000313" key="3">
    <source>
        <dbReference type="EMBL" id="KAG7089335.1"/>
    </source>
</evidence>
<protein>
    <submittedName>
        <fullName evidence="3">Uncharacterized protein</fullName>
    </submittedName>
</protein>
<evidence type="ECO:0000256" key="1">
    <source>
        <dbReference type="SAM" id="MobiDB-lite"/>
    </source>
</evidence>